<feature type="domain" description="Soluble ligand binding" evidence="3">
    <location>
        <begin position="297"/>
        <end position="342"/>
    </location>
</feature>
<dbReference type="InterPro" id="IPR019554">
    <property type="entry name" value="Soluble_ligand-bd"/>
</dbReference>
<accession>A0A5C5XN18</accession>
<dbReference type="InterPro" id="IPR003715">
    <property type="entry name" value="Poly_export_N"/>
</dbReference>
<proteinExistence type="predicted"/>
<evidence type="ECO:0000259" key="3">
    <source>
        <dbReference type="Pfam" id="PF10531"/>
    </source>
</evidence>
<dbReference type="OrthoDB" id="240931at2"/>
<protein>
    <submittedName>
        <fullName evidence="4">Polysaccharide biosynthesis/export protein</fullName>
    </submittedName>
</protein>
<dbReference type="EMBL" id="SJPG01000001">
    <property type="protein sequence ID" value="TWT63763.1"/>
    <property type="molecule type" value="Genomic_DNA"/>
</dbReference>
<sequence length="401" mass="43581">METPLYSWKFLTRIFQTVFSRNDFRVIFVLRGLRILKREMRISYGIIFLVVCSWSLTGCTAAKNYQAENLPAHLQAPRNENAQTLDLTKLATATTTQDLIGSGDVIEVSISAGLSATDTATFPVRVSENGTALLPIVGTVSLKEMDLEEAEAVISGACIEKGLYKSPHVTVTMKRPKVHIITVLGAVEEPATYELRAGQSDVLQAIVAAGGLSEDAGVFVQVRHPGYRNQASEPQDLIASLESGSDIQQVGQETIVQPIGHQTVRIDLASAATQKPESLRLPDGGIVMVERRDPKPIHVLGLVKKPDRYEFPVAEDLRLLDAIALASGTNNPLADKVYIIRNTPESEEPTLIEASIKKAKRNGRADLRLAPGDIVSIEQTPTTSVYEAVRLIGFGVSGRAF</sequence>
<dbReference type="Gene3D" id="3.30.1950.10">
    <property type="entry name" value="wza like domain"/>
    <property type="match status" value="1"/>
</dbReference>
<dbReference type="Pfam" id="PF02563">
    <property type="entry name" value="Poly_export"/>
    <property type="match status" value="1"/>
</dbReference>
<evidence type="ECO:0000313" key="5">
    <source>
        <dbReference type="Proteomes" id="UP000316095"/>
    </source>
</evidence>
<dbReference type="PANTHER" id="PTHR33619:SF3">
    <property type="entry name" value="POLYSACCHARIDE EXPORT PROTEIN GFCE-RELATED"/>
    <property type="match status" value="1"/>
</dbReference>
<comment type="caution">
    <text evidence="4">The sequence shown here is derived from an EMBL/GenBank/DDBJ whole genome shotgun (WGS) entry which is preliminary data.</text>
</comment>
<dbReference type="GO" id="GO:0015159">
    <property type="term" value="F:polysaccharide transmembrane transporter activity"/>
    <property type="evidence" value="ECO:0007669"/>
    <property type="project" value="InterPro"/>
</dbReference>
<dbReference type="InterPro" id="IPR049712">
    <property type="entry name" value="Poly_export"/>
</dbReference>
<keyword evidence="1" id="KW-0732">Signal</keyword>
<dbReference type="PANTHER" id="PTHR33619">
    <property type="entry name" value="POLYSACCHARIDE EXPORT PROTEIN GFCE-RELATED"/>
    <property type="match status" value="1"/>
</dbReference>
<dbReference type="Gene3D" id="3.10.560.10">
    <property type="entry name" value="Outer membrane lipoprotein wza domain like"/>
    <property type="match status" value="2"/>
</dbReference>
<keyword evidence="5" id="KW-1185">Reference proteome</keyword>
<evidence type="ECO:0000259" key="2">
    <source>
        <dbReference type="Pfam" id="PF02563"/>
    </source>
</evidence>
<reference evidence="4 5" key="1">
    <citation type="submission" date="2019-02" db="EMBL/GenBank/DDBJ databases">
        <title>Deep-cultivation of Planctomycetes and their phenomic and genomic characterization uncovers novel biology.</title>
        <authorList>
            <person name="Wiegand S."/>
            <person name="Jogler M."/>
            <person name="Boedeker C."/>
            <person name="Pinto D."/>
            <person name="Vollmers J."/>
            <person name="Rivas-Marin E."/>
            <person name="Kohn T."/>
            <person name="Peeters S.H."/>
            <person name="Heuer A."/>
            <person name="Rast P."/>
            <person name="Oberbeckmann S."/>
            <person name="Bunk B."/>
            <person name="Jeske O."/>
            <person name="Meyerdierks A."/>
            <person name="Storesund J.E."/>
            <person name="Kallscheuer N."/>
            <person name="Luecker S."/>
            <person name="Lage O.M."/>
            <person name="Pohl T."/>
            <person name="Merkel B.J."/>
            <person name="Hornburger P."/>
            <person name="Mueller R.-W."/>
            <person name="Bruemmer F."/>
            <person name="Labrenz M."/>
            <person name="Spormann A.M."/>
            <person name="Op Den Camp H."/>
            <person name="Overmann J."/>
            <person name="Amann R."/>
            <person name="Jetten M.S.M."/>
            <person name="Mascher T."/>
            <person name="Medema M.H."/>
            <person name="Devos D.P."/>
            <person name="Kaster A.-K."/>
            <person name="Ovreas L."/>
            <person name="Rohde M."/>
            <person name="Galperin M.Y."/>
            <person name="Jogler C."/>
        </authorList>
    </citation>
    <scope>NUCLEOTIDE SEQUENCE [LARGE SCALE GENOMIC DNA]</scope>
    <source>
        <strain evidence="4 5">Pan54</strain>
    </source>
</reference>
<name>A0A5C5XN18_9PLAN</name>
<feature type="domain" description="Polysaccharide export protein N-terminal" evidence="2">
    <location>
        <begin position="94"/>
        <end position="173"/>
    </location>
</feature>
<dbReference type="Pfam" id="PF10531">
    <property type="entry name" value="SLBB"/>
    <property type="match status" value="2"/>
</dbReference>
<evidence type="ECO:0000313" key="4">
    <source>
        <dbReference type="EMBL" id="TWT63763.1"/>
    </source>
</evidence>
<gene>
    <name evidence="4" type="ORF">Pan54_45210</name>
</gene>
<dbReference type="AlphaFoldDB" id="A0A5C5XN18"/>
<organism evidence="4 5">
    <name type="scientific">Rubinisphaera italica</name>
    <dbReference type="NCBI Taxonomy" id="2527969"/>
    <lineage>
        <taxon>Bacteria</taxon>
        <taxon>Pseudomonadati</taxon>
        <taxon>Planctomycetota</taxon>
        <taxon>Planctomycetia</taxon>
        <taxon>Planctomycetales</taxon>
        <taxon>Planctomycetaceae</taxon>
        <taxon>Rubinisphaera</taxon>
    </lineage>
</organism>
<dbReference type="Proteomes" id="UP000316095">
    <property type="component" value="Unassembled WGS sequence"/>
</dbReference>
<evidence type="ECO:0000256" key="1">
    <source>
        <dbReference type="ARBA" id="ARBA00022729"/>
    </source>
</evidence>
<feature type="domain" description="Soluble ligand binding" evidence="3">
    <location>
        <begin position="180"/>
        <end position="217"/>
    </location>
</feature>